<reference evidence="1 2" key="1">
    <citation type="journal article" date="2019" name="Nat. Ecol. Evol.">
        <title>Megaphylogeny resolves global patterns of mushroom evolution.</title>
        <authorList>
            <person name="Varga T."/>
            <person name="Krizsan K."/>
            <person name="Foldi C."/>
            <person name="Dima B."/>
            <person name="Sanchez-Garcia M."/>
            <person name="Sanchez-Ramirez S."/>
            <person name="Szollosi G.J."/>
            <person name="Szarkandi J.G."/>
            <person name="Papp V."/>
            <person name="Albert L."/>
            <person name="Andreopoulos W."/>
            <person name="Angelini C."/>
            <person name="Antonin V."/>
            <person name="Barry K.W."/>
            <person name="Bougher N.L."/>
            <person name="Buchanan P."/>
            <person name="Buyck B."/>
            <person name="Bense V."/>
            <person name="Catcheside P."/>
            <person name="Chovatia M."/>
            <person name="Cooper J."/>
            <person name="Damon W."/>
            <person name="Desjardin D."/>
            <person name="Finy P."/>
            <person name="Geml J."/>
            <person name="Haridas S."/>
            <person name="Hughes K."/>
            <person name="Justo A."/>
            <person name="Karasinski D."/>
            <person name="Kautmanova I."/>
            <person name="Kiss B."/>
            <person name="Kocsube S."/>
            <person name="Kotiranta H."/>
            <person name="LaButti K.M."/>
            <person name="Lechner B.E."/>
            <person name="Liimatainen K."/>
            <person name="Lipzen A."/>
            <person name="Lukacs Z."/>
            <person name="Mihaltcheva S."/>
            <person name="Morgado L.N."/>
            <person name="Niskanen T."/>
            <person name="Noordeloos M.E."/>
            <person name="Ohm R.A."/>
            <person name="Ortiz-Santana B."/>
            <person name="Ovrebo C."/>
            <person name="Racz N."/>
            <person name="Riley R."/>
            <person name="Savchenko A."/>
            <person name="Shiryaev A."/>
            <person name="Soop K."/>
            <person name="Spirin V."/>
            <person name="Szebenyi C."/>
            <person name="Tomsovsky M."/>
            <person name="Tulloss R.E."/>
            <person name="Uehling J."/>
            <person name="Grigoriev I.V."/>
            <person name="Vagvolgyi C."/>
            <person name="Papp T."/>
            <person name="Martin F.M."/>
            <person name="Miettinen O."/>
            <person name="Hibbett D.S."/>
            <person name="Nagy L.G."/>
        </authorList>
    </citation>
    <scope>NUCLEOTIDE SEQUENCE [LARGE SCALE GENOMIC DNA]</scope>
    <source>
        <strain evidence="1 2">CBS 962.96</strain>
    </source>
</reference>
<sequence length="137" mass="15104">MLSDLNIPTPQLSNASYRVLLSSIAIDECPFTDHHCFANFVFASSLLGRRVTWSAGEDVSGRAGRWGKNGPDIEKLQTVFRNTTKSRGDRPNVASVYAVCRAHRSFGHERQSVRVLVTFRDRVGANSVDPCQPIAGL</sequence>
<dbReference type="EMBL" id="ML179080">
    <property type="protein sequence ID" value="THV02124.1"/>
    <property type="molecule type" value="Genomic_DNA"/>
</dbReference>
<protein>
    <submittedName>
        <fullName evidence="1">Uncharacterized protein</fullName>
    </submittedName>
</protein>
<dbReference type="AlphaFoldDB" id="A0A4S8MIU2"/>
<proteinExistence type="predicted"/>
<accession>A0A4S8MIU2</accession>
<name>A0A4S8MIU2_DENBC</name>
<gene>
    <name evidence="1" type="ORF">K435DRAFT_792792</name>
</gene>
<dbReference type="Proteomes" id="UP000297245">
    <property type="component" value="Unassembled WGS sequence"/>
</dbReference>
<keyword evidence="2" id="KW-1185">Reference proteome</keyword>
<evidence type="ECO:0000313" key="1">
    <source>
        <dbReference type="EMBL" id="THV02124.1"/>
    </source>
</evidence>
<organism evidence="1 2">
    <name type="scientific">Dendrothele bispora (strain CBS 962.96)</name>
    <dbReference type="NCBI Taxonomy" id="1314807"/>
    <lineage>
        <taxon>Eukaryota</taxon>
        <taxon>Fungi</taxon>
        <taxon>Dikarya</taxon>
        <taxon>Basidiomycota</taxon>
        <taxon>Agaricomycotina</taxon>
        <taxon>Agaricomycetes</taxon>
        <taxon>Agaricomycetidae</taxon>
        <taxon>Agaricales</taxon>
        <taxon>Agaricales incertae sedis</taxon>
        <taxon>Dendrothele</taxon>
    </lineage>
</organism>
<evidence type="ECO:0000313" key="2">
    <source>
        <dbReference type="Proteomes" id="UP000297245"/>
    </source>
</evidence>